<comment type="caution">
    <text evidence="1">The sequence shown here is derived from an EMBL/GenBank/DDBJ whole genome shotgun (WGS) entry which is preliminary data.</text>
</comment>
<gene>
    <name evidence="1" type="ORF">B0A77_06755</name>
</gene>
<protein>
    <submittedName>
        <fullName evidence="1">Uncharacterized protein</fullName>
    </submittedName>
</protein>
<evidence type="ECO:0000313" key="2">
    <source>
        <dbReference type="Proteomes" id="UP000220828"/>
    </source>
</evidence>
<dbReference type="AlphaFoldDB" id="A0A2H3KC42"/>
<sequence length="124" mass="14553">MKKLVYIIILSFIIKPVFPLIDYAINYDYITTVLCENKDKPKLQCNGKCHLMKNLEKNSDSNSSQPSEKKANPLEKEVMFYEKICRYCNLSLIVEEVPEMNLDYQNLYAYLKPNFLFRPPAMLS</sequence>
<proteinExistence type="predicted"/>
<dbReference type="EMBL" id="PCMW01000035">
    <property type="protein sequence ID" value="PDS24820.1"/>
    <property type="molecule type" value="Genomic_DNA"/>
</dbReference>
<accession>A0A2H3KC42</accession>
<evidence type="ECO:0000313" key="1">
    <source>
        <dbReference type="EMBL" id="PDS24820.1"/>
    </source>
</evidence>
<name>A0A2H3KC42_9FLAO</name>
<organism evidence="1 2">
    <name type="scientific">Flavobacterium branchiophilum</name>
    <dbReference type="NCBI Taxonomy" id="55197"/>
    <lineage>
        <taxon>Bacteria</taxon>
        <taxon>Pseudomonadati</taxon>
        <taxon>Bacteroidota</taxon>
        <taxon>Flavobacteriia</taxon>
        <taxon>Flavobacteriales</taxon>
        <taxon>Flavobacteriaceae</taxon>
        <taxon>Flavobacterium</taxon>
    </lineage>
</organism>
<dbReference type="RefSeq" id="WP_097553962.1">
    <property type="nucleotide sequence ID" value="NZ_PCMW01000035.1"/>
</dbReference>
<dbReference type="OrthoDB" id="980645at2"/>
<dbReference type="Proteomes" id="UP000220828">
    <property type="component" value="Unassembled WGS sequence"/>
</dbReference>
<reference evidence="1 2" key="1">
    <citation type="submission" date="2017-09" db="EMBL/GenBank/DDBJ databases">
        <title>Whole genomes of Flavobacteriaceae.</title>
        <authorList>
            <person name="Stine C."/>
            <person name="Li C."/>
            <person name="Tadesse D."/>
        </authorList>
    </citation>
    <scope>NUCLEOTIDE SEQUENCE [LARGE SCALE GENOMIC DNA]</scope>
    <source>
        <strain evidence="1 2">ATCC 35036</strain>
    </source>
</reference>